<feature type="transmembrane region" description="Helical" evidence="4">
    <location>
        <begin position="580"/>
        <end position="600"/>
    </location>
</feature>
<feature type="transmembrane region" description="Helical" evidence="4">
    <location>
        <begin position="497"/>
        <end position="518"/>
    </location>
</feature>
<dbReference type="InterPro" id="IPR036322">
    <property type="entry name" value="WD40_repeat_dom_sf"/>
</dbReference>
<dbReference type="PANTHER" id="PTHR13720:SF24">
    <property type="entry name" value="WD REPEAT-CONTAINING PROTEIN 90"/>
    <property type="match status" value="1"/>
</dbReference>
<organism evidence="6 7">
    <name type="scientific">Bugula neritina</name>
    <name type="common">Brown bryozoan</name>
    <name type="synonym">Sertularia neritina</name>
    <dbReference type="NCBI Taxonomy" id="10212"/>
    <lineage>
        <taxon>Eukaryota</taxon>
        <taxon>Metazoa</taxon>
        <taxon>Spiralia</taxon>
        <taxon>Lophotrochozoa</taxon>
        <taxon>Bryozoa</taxon>
        <taxon>Gymnolaemata</taxon>
        <taxon>Cheilostomatida</taxon>
        <taxon>Flustrina</taxon>
        <taxon>Buguloidea</taxon>
        <taxon>Bugulidae</taxon>
        <taxon>Bugula</taxon>
    </lineage>
</organism>
<keyword evidence="4" id="KW-0472">Membrane</keyword>
<feature type="repeat" description="WD" evidence="3">
    <location>
        <begin position="268"/>
        <end position="309"/>
    </location>
</feature>
<keyword evidence="4" id="KW-0812">Transmembrane</keyword>
<dbReference type="AlphaFoldDB" id="A0A7J7JV61"/>
<keyword evidence="7" id="KW-1185">Reference proteome</keyword>
<dbReference type="Pfam" id="PF00400">
    <property type="entry name" value="WD40"/>
    <property type="match status" value="1"/>
</dbReference>
<evidence type="ECO:0000313" key="7">
    <source>
        <dbReference type="Proteomes" id="UP000593567"/>
    </source>
</evidence>
<proteinExistence type="predicted"/>
<dbReference type="InterPro" id="IPR055441">
    <property type="entry name" value="Beta-prop_WDR90_POC16_2nd"/>
</dbReference>
<evidence type="ECO:0000256" key="2">
    <source>
        <dbReference type="ARBA" id="ARBA00022737"/>
    </source>
</evidence>
<dbReference type="PANTHER" id="PTHR13720">
    <property type="entry name" value="WD-40 REPEAT PROTEIN"/>
    <property type="match status" value="1"/>
</dbReference>
<dbReference type="Pfam" id="PF23393">
    <property type="entry name" value="Beta-prop_WDR90_POC16_2nd"/>
    <property type="match status" value="1"/>
</dbReference>
<gene>
    <name evidence="6" type="ORF">EB796_011851</name>
</gene>
<keyword evidence="1 3" id="KW-0853">WD repeat</keyword>
<evidence type="ECO:0000313" key="6">
    <source>
        <dbReference type="EMBL" id="KAF6029853.1"/>
    </source>
</evidence>
<dbReference type="GO" id="GO:0005814">
    <property type="term" value="C:centriole"/>
    <property type="evidence" value="ECO:0007669"/>
    <property type="project" value="TreeGrafter"/>
</dbReference>
<feature type="transmembrane region" description="Helical" evidence="4">
    <location>
        <begin position="525"/>
        <end position="545"/>
    </location>
</feature>
<dbReference type="InterPro" id="IPR050630">
    <property type="entry name" value="WD_repeat_EMAP"/>
</dbReference>
<dbReference type="PROSITE" id="PS50082">
    <property type="entry name" value="WD_REPEATS_2"/>
    <property type="match status" value="1"/>
</dbReference>
<evidence type="ECO:0000256" key="3">
    <source>
        <dbReference type="PROSITE-ProRule" id="PRU00221"/>
    </source>
</evidence>
<evidence type="ECO:0000256" key="1">
    <source>
        <dbReference type="ARBA" id="ARBA00022574"/>
    </source>
</evidence>
<dbReference type="SMART" id="SM00320">
    <property type="entry name" value="WD40"/>
    <property type="match status" value="6"/>
</dbReference>
<name>A0A7J7JV61_BUGNE</name>
<reference evidence="6" key="1">
    <citation type="submission" date="2020-06" db="EMBL/GenBank/DDBJ databases">
        <title>Draft genome of Bugula neritina, a colonial animal packing powerful symbionts and potential medicines.</title>
        <authorList>
            <person name="Rayko M."/>
        </authorList>
    </citation>
    <scope>NUCLEOTIDE SEQUENCE [LARGE SCALE GENOMIC DNA]</scope>
    <source>
        <strain evidence="6">Kwan_BN1</strain>
    </source>
</reference>
<comment type="caution">
    <text evidence="6">The sequence shown here is derived from an EMBL/GenBank/DDBJ whole genome shotgun (WGS) entry which is preliminary data.</text>
</comment>
<dbReference type="EMBL" id="VXIV02001784">
    <property type="protein sequence ID" value="KAF6029853.1"/>
    <property type="molecule type" value="Genomic_DNA"/>
</dbReference>
<dbReference type="InterPro" id="IPR001680">
    <property type="entry name" value="WD40_rpt"/>
</dbReference>
<dbReference type="Proteomes" id="UP000593567">
    <property type="component" value="Unassembled WGS sequence"/>
</dbReference>
<evidence type="ECO:0000256" key="4">
    <source>
        <dbReference type="SAM" id="Phobius"/>
    </source>
</evidence>
<sequence length="648" mass="74030">MLASGQTGQNCSIRIWNYRSADCLSVFKVNGSALYSLNFSESGSVLAAAGRDNHNKTLVAVWNTSRVLRGGEVNLVAKAHTEVEVCALKVSPADDARLVSCGRNNIRLWRLKDNSLRSAAVPLAEHHTMEFTDVCWDFQPTICAEIRSKSADERKIYACSKTGHIFEIDHRRMAIANVHRLLPHAKNGEKQTMSSSGGVTINSIYANDTFCVTGSNDGYLRVWPLDFKHVYLEAVVQMSDNGLKILAGTSTGNLGVLDVTTRSYHTLMRSHTDTVLHMSQDVFRRHMATVSADHTIRVWSQDTGEQLYDFHSPNECPTNICYHPSKQLFAVGFDDGAVRVFDIQATSLMADHVSHRGPVTGLVYTADGSKMFSCSADGTLCSYDSSDDAYPVIRILGNITAKGYGPDALSISPHGHFLAFIGPQNFTVTVVSTKTLDEVMRIDVTTVTSPIEAARGLIDTARRVYYTPPDPNHLIVATENSRLLKFDSSSGKLISEYSLLLFNFLLLYVLLLYFLLFYFLLFYFLFLYVLLLYFLFLYVLLLYFLLFYFLFLYVLLLYLLLLYFLLLYVLLLYFLFLYFLFLYFLFLYFLLLYFLLLYFLLLYVLLFYFLLFYFLFLYFLLFYFLCRLATYTENLVLLWISPSLENIW</sequence>
<accession>A0A7J7JV61</accession>
<dbReference type="OrthoDB" id="6252103at2759"/>
<protein>
    <submittedName>
        <fullName evidence="6">WDR90</fullName>
    </submittedName>
</protein>
<dbReference type="Gene3D" id="2.130.10.10">
    <property type="entry name" value="YVTN repeat-like/Quinoprotein amine dehydrogenase"/>
    <property type="match status" value="2"/>
</dbReference>
<feature type="transmembrane region" description="Helical" evidence="4">
    <location>
        <begin position="551"/>
        <end position="573"/>
    </location>
</feature>
<feature type="domain" description="WDR90/POC16 second beta-propeller" evidence="5">
    <location>
        <begin position="280"/>
        <end position="498"/>
    </location>
</feature>
<keyword evidence="4" id="KW-1133">Transmembrane helix</keyword>
<feature type="transmembrane region" description="Helical" evidence="4">
    <location>
        <begin position="606"/>
        <end position="625"/>
    </location>
</feature>
<dbReference type="SUPFAM" id="SSF50978">
    <property type="entry name" value="WD40 repeat-like"/>
    <property type="match status" value="2"/>
</dbReference>
<keyword evidence="2" id="KW-0677">Repeat</keyword>
<dbReference type="InterPro" id="IPR015943">
    <property type="entry name" value="WD40/YVTN_repeat-like_dom_sf"/>
</dbReference>
<evidence type="ECO:0000259" key="5">
    <source>
        <dbReference type="Pfam" id="PF23393"/>
    </source>
</evidence>